<reference evidence="2" key="1">
    <citation type="submission" date="2017-02" db="EMBL/GenBank/DDBJ databases">
        <title>Delving into the versatile metabolic prowess of the omnipresent phylum Bacteroidetes.</title>
        <authorList>
            <person name="Nobu M.K."/>
            <person name="Mei R."/>
            <person name="Narihiro T."/>
            <person name="Kuroda K."/>
            <person name="Liu W.-T."/>
        </authorList>
    </citation>
    <scope>NUCLEOTIDE SEQUENCE</scope>
    <source>
        <strain evidence="2">ADurb.Bin417</strain>
    </source>
</reference>
<keyword evidence="2" id="KW-0378">Hydrolase</keyword>
<comment type="caution">
    <text evidence="2">The sequence shown here is derived from an EMBL/GenBank/DDBJ whole genome shotgun (WGS) entry which is preliminary data.</text>
</comment>
<sequence length="210" mass="22734">MDPEKIDYLENSLSTYLDRLAGNDPVPGGGSAAALSLGLGAALFSMSARFSLGRKKFAGFEAEARQILERSESIRRTASELVEADSRIYLDYRKAAARPREDPQRGPAMARAAGDGNQLLLSMIELAGALLELAEPLARKGNPYLISDVGCGVVLARGAWESARLNILINLAGQPDLPGGMELRRELETLTGRLDRQAQAILELVREKLE</sequence>
<dbReference type="SUPFAM" id="SSF101262">
    <property type="entry name" value="Methenyltetrahydrofolate cyclohydrolase-like"/>
    <property type="match status" value="1"/>
</dbReference>
<dbReference type="Pfam" id="PF04961">
    <property type="entry name" value="FTCD_C"/>
    <property type="match status" value="1"/>
</dbReference>
<proteinExistence type="predicted"/>
<gene>
    <name evidence="2" type="primary">fchA</name>
    <name evidence="2" type="ORF">BWY73_00314</name>
</gene>
<dbReference type="EC" id="3.5.4.9" evidence="2"/>
<name>A0A1V5MK54_UNCT6</name>
<dbReference type="Gene3D" id="1.20.120.680">
    <property type="entry name" value="Formiminotetrahydrofolate cyclodeaminase monomer, up-and-down helical bundle"/>
    <property type="match status" value="1"/>
</dbReference>
<dbReference type="EMBL" id="MWAK01000023">
    <property type="protein sequence ID" value="OPZ93462.1"/>
    <property type="molecule type" value="Genomic_DNA"/>
</dbReference>
<accession>A0A1V5MK54</accession>
<evidence type="ECO:0000313" key="2">
    <source>
        <dbReference type="EMBL" id="OPZ93462.1"/>
    </source>
</evidence>
<dbReference type="InterPro" id="IPR007044">
    <property type="entry name" value="Cyclodeamin/CycHdrlase"/>
</dbReference>
<protein>
    <submittedName>
        <fullName evidence="2">Methenyltetrahydrofolate cyclohydrolase</fullName>
        <ecNumber evidence="2">3.5.4.9</ecNumber>
    </submittedName>
</protein>
<dbReference type="InterPro" id="IPR036178">
    <property type="entry name" value="Formintransfe-cycloase-like_sf"/>
</dbReference>
<evidence type="ECO:0000259" key="1">
    <source>
        <dbReference type="Pfam" id="PF04961"/>
    </source>
</evidence>
<dbReference type="AlphaFoldDB" id="A0A1V5MK54"/>
<organism evidence="2">
    <name type="scientific">candidate division TA06 bacterium ADurb.Bin417</name>
    <dbReference type="NCBI Taxonomy" id="1852828"/>
    <lineage>
        <taxon>Bacteria</taxon>
        <taxon>Bacteria division TA06</taxon>
    </lineage>
</organism>
<dbReference type="GO" id="GO:0004477">
    <property type="term" value="F:methenyltetrahydrofolate cyclohydrolase activity"/>
    <property type="evidence" value="ECO:0007669"/>
    <property type="project" value="UniProtKB-EC"/>
</dbReference>
<dbReference type="Proteomes" id="UP000485484">
    <property type="component" value="Unassembled WGS sequence"/>
</dbReference>
<feature type="domain" description="Cyclodeaminase/cyclohydrolase" evidence="1">
    <location>
        <begin position="13"/>
        <end position="176"/>
    </location>
</feature>